<dbReference type="GeneID" id="95582113"/>
<evidence type="ECO:0000313" key="3">
    <source>
        <dbReference type="Proteomes" id="UP000288028"/>
    </source>
</evidence>
<evidence type="ECO:0000313" key="2">
    <source>
        <dbReference type="EMBL" id="RSU10356.1"/>
    </source>
</evidence>
<gene>
    <name evidence="2" type="ORF">CBF28_13645</name>
</gene>
<protein>
    <recommendedName>
        <fullName evidence="1">DUF3846 domain-containing protein</fullName>
    </recommendedName>
</protein>
<accession>A0A430AQM2</accession>
<keyword evidence="3" id="KW-1185">Reference proteome</keyword>
<dbReference type="Proteomes" id="UP000288028">
    <property type="component" value="Unassembled WGS sequence"/>
</dbReference>
<dbReference type="InterPro" id="IPR024559">
    <property type="entry name" value="DUF3846"/>
</dbReference>
<proteinExistence type="predicted"/>
<organism evidence="2 3">
    <name type="scientific">Vagococcus carniphilus</name>
    <dbReference type="NCBI Taxonomy" id="218144"/>
    <lineage>
        <taxon>Bacteria</taxon>
        <taxon>Bacillati</taxon>
        <taxon>Bacillota</taxon>
        <taxon>Bacilli</taxon>
        <taxon>Lactobacillales</taxon>
        <taxon>Enterococcaceae</taxon>
        <taxon>Vagococcus</taxon>
    </lineage>
</organism>
<dbReference type="Pfam" id="PF12957">
    <property type="entry name" value="DUF3846"/>
    <property type="match status" value="1"/>
</dbReference>
<sequence>MTNKSQSILFKVVNKFNVNIVETEYFNIEKSNEESLNQLYKLIGTDTIELVHIIDNLFAVIDENGKMKSNQPIMELTIHGVDYEFVGNVVLLTIENDDFADINCQFLNKLQNTTCANHLITKYTN</sequence>
<dbReference type="EMBL" id="NGKB01000018">
    <property type="protein sequence ID" value="RSU10356.1"/>
    <property type="molecule type" value="Genomic_DNA"/>
</dbReference>
<feature type="domain" description="DUF3846" evidence="1">
    <location>
        <begin position="26"/>
        <end position="111"/>
    </location>
</feature>
<name>A0A430AQM2_9ENTE</name>
<reference evidence="2 3" key="1">
    <citation type="submission" date="2017-05" db="EMBL/GenBank/DDBJ databases">
        <title>Vagococcus spp. assemblies.</title>
        <authorList>
            <person name="Gulvik C.A."/>
        </authorList>
    </citation>
    <scope>NUCLEOTIDE SEQUENCE [LARGE SCALE GENOMIC DNA]</scope>
    <source>
        <strain evidence="2 3">SS1714</strain>
    </source>
</reference>
<comment type="caution">
    <text evidence="2">The sequence shown here is derived from an EMBL/GenBank/DDBJ whole genome shotgun (WGS) entry which is preliminary data.</text>
</comment>
<dbReference type="AlphaFoldDB" id="A0A430AQM2"/>
<evidence type="ECO:0000259" key="1">
    <source>
        <dbReference type="Pfam" id="PF12957"/>
    </source>
</evidence>
<dbReference type="RefSeq" id="WP_126796154.1">
    <property type="nucleotide sequence ID" value="NZ_CP060721.1"/>
</dbReference>